<dbReference type="KEGG" id="vg:22475490"/>
<proteinExistence type="predicted"/>
<dbReference type="GeneID" id="22475490"/>
<dbReference type="Gene3D" id="3.30.565.10">
    <property type="entry name" value="Histidine kinase-like ATPase, C-terminal domain"/>
    <property type="match status" value="1"/>
</dbReference>
<dbReference type="RefSeq" id="YP_009111223.1">
    <property type="nucleotide sequence ID" value="NC_025830.1"/>
</dbReference>
<keyword evidence="2" id="KW-1185">Reference proteome</keyword>
<dbReference type="EMBL" id="KM190144">
    <property type="protein sequence ID" value="AII27692.1"/>
    <property type="molecule type" value="Genomic_DNA"/>
</dbReference>
<name>A0A076G889_9CAUD</name>
<organism evidence="1 2">
    <name type="scientific">Escherichia phage Av-05</name>
    <dbReference type="NCBI Taxonomy" id="1527519"/>
    <lineage>
        <taxon>Viruses</taxon>
        <taxon>Duplodnaviria</taxon>
        <taxon>Heunggongvirae</taxon>
        <taxon>Uroviricota</taxon>
        <taxon>Caudoviricetes</taxon>
        <taxon>Vequintavirinae</taxon>
        <taxon>Avunavirus</taxon>
        <taxon>Avunavirus Av05</taxon>
    </lineage>
</organism>
<dbReference type="OrthoDB" id="1235at10239"/>
<dbReference type="InterPro" id="IPR036890">
    <property type="entry name" value="HATPase_C_sf"/>
</dbReference>
<sequence length="666" mass="76157">MIIQRSDNKVQVTGNVERYQASIAMNPETFSILIDGIYKDKPLAAVREPLFNAVDAHTEAGCSDKPIIIHSPTDLEPWYSVKDTGLGMDHEMVTRTFMMIGESTKRNSNDLIGAKGIGSKAPLAVTDMFTVISVKDGVKTTYSVHKNSGIPEVVPLFSCETTEENGVEVKFNVNTWETGAYRLAIVKCLRYAKFPYIINDPFVKTQIEDRTYPVQYRYEDEETGWVLEMYSSISRNADSVVIMGQQPYLSDYLSTRKELPMMTVSIPIGDCNVDPGREWTVEGKNDGGFRDKLESFVTKAIRLRGEEITKELSDLPTLKAVLDHMKFIGGYFATKYGAAFIANKFKNYTDGSYIDYCETYGGEGSRRGKDERYSYAELMNGHPLVYNDDRKYVRSKCNWLAEKFGKRSFITDADYALSLYSDKFFEGMIFKLSELEKRPVQKADKKYGGYGYYEPGHKVWIINQDGSVDVTRISRAQFEDIEAAMVYWGGQVKGLCPLGYVSNLRTTWRKQPPTFLKHLGVAGKLYIVPLNRSSWLPDEARVITEEDIHALAKTNLLEYHLYQEVGKDHEYHNIVKELSYFGVMVASFPKWEMKVNMPSYCSVPGYEDSREKALWMIEAKKRIGKKLLQIKKDRYPLLKYINIRHFNTPEMLEYRKFIDSKGGKGE</sequence>
<accession>A0A076G889</accession>
<evidence type="ECO:0000313" key="2">
    <source>
        <dbReference type="Proteomes" id="UP000028961"/>
    </source>
</evidence>
<reference evidence="1 2" key="1">
    <citation type="journal article" date="2015" name="Genome Announc.">
        <title>Genomic Analysis of Broad-Host-Range Enterobacteriophage Av-05.</title>
        <authorList>
            <person name="Amarillas L."/>
            <person name="Lopez-Cuevas O."/>
            <person name="Leon-Felix J."/>
            <person name="Castro-Del Campo N."/>
            <person name="Gerba C.P."/>
            <person name="Chaidez C."/>
        </authorList>
    </citation>
    <scope>NUCLEOTIDE SEQUENCE [LARGE SCALE GENOMIC DNA]</scope>
</reference>
<gene>
    <name evidence="1" type="ORF">Av05_00149</name>
</gene>
<dbReference type="Proteomes" id="UP000028961">
    <property type="component" value="Segment"/>
</dbReference>
<protein>
    <submittedName>
        <fullName evidence="1">RIIA protein</fullName>
    </submittedName>
</protein>
<dbReference type="SUPFAM" id="SSF55874">
    <property type="entry name" value="ATPase domain of HSP90 chaperone/DNA topoisomerase II/histidine kinase"/>
    <property type="match status" value="1"/>
</dbReference>
<dbReference type="Pfam" id="PF13589">
    <property type="entry name" value="HATPase_c_3"/>
    <property type="match status" value="1"/>
</dbReference>
<evidence type="ECO:0000313" key="1">
    <source>
        <dbReference type="EMBL" id="AII27692.1"/>
    </source>
</evidence>